<keyword evidence="2 4" id="KW-0238">DNA-binding</keyword>
<evidence type="ECO:0000256" key="2">
    <source>
        <dbReference type="ARBA" id="ARBA00023125"/>
    </source>
</evidence>
<keyword evidence="7" id="KW-1185">Reference proteome</keyword>
<dbReference type="InterPro" id="IPR036388">
    <property type="entry name" value="WH-like_DNA-bd_sf"/>
</dbReference>
<accession>A0A7V9YXL0</accession>
<dbReference type="InterPro" id="IPR039420">
    <property type="entry name" value="WalR-like"/>
</dbReference>
<dbReference type="GO" id="GO:0000156">
    <property type="term" value="F:phosphorelay response regulator activity"/>
    <property type="evidence" value="ECO:0007669"/>
    <property type="project" value="TreeGrafter"/>
</dbReference>
<protein>
    <submittedName>
        <fullName evidence="6">DNA-binding response OmpR family regulator</fullName>
    </submittedName>
</protein>
<feature type="domain" description="OmpR/PhoB-type" evidence="5">
    <location>
        <begin position="1"/>
        <end position="79"/>
    </location>
</feature>
<dbReference type="Proteomes" id="UP000580891">
    <property type="component" value="Unassembled WGS sequence"/>
</dbReference>
<dbReference type="Gene3D" id="1.10.10.10">
    <property type="entry name" value="Winged helix-like DNA-binding domain superfamily/Winged helix DNA-binding domain"/>
    <property type="match status" value="1"/>
</dbReference>
<dbReference type="EMBL" id="JACDUU010000001">
    <property type="protein sequence ID" value="MBA2870316.1"/>
    <property type="molecule type" value="Genomic_DNA"/>
</dbReference>
<dbReference type="InterPro" id="IPR001867">
    <property type="entry name" value="OmpR/PhoB-type_DNA-bd"/>
</dbReference>
<comment type="caution">
    <text evidence="6">The sequence shown here is derived from an EMBL/GenBank/DDBJ whole genome shotgun (WGS) entry which is preliminary data.</text>
</comment>
<dbReference type="InterPro" id="IPR016032">
    <property type="entry name" value="Sig_transdc_resp-reg_C-effctor"/>
</dbReference>
<dbReference type="SUPFAM" id="SSF46894">
    <property type="entry name" value="C-terminal effector domain of the bipartite response regulators"/>
    <property type="match status" value="1"/>
</dbReference>
<feature type="DNA-binding region" description="OmpR/PhoB-type" evidence="4">
    <location>
        <begin position="1"/>
        <end position="79"/>
    </location>
</feature>
<evidence type="ECO:0000313" key="7">
    <source>
        <dbReference type="Proteomes" id="UP000580891"/>
    </source>
</evidence>
<dbReference type="Pfam" id="PF00486">
    <property type="entry name" value="Trans_reg_C"/>
    <property type="match status" value="1"/>
</dbReference>
<dbReference type="GO" id="GO:0005829">
    <property type="term" value="C:cytosol"/>
    <property type="evidence" value="ECO:0007669"/>
    <property type="project" value="TreeGrafter"/>
</dbReference>
<organism evidence="6 7">
    <name type="scientific">[Anoxybacillus] calidus</name>
    <dbReference type="NCBI Taxonomy" id="575178"/>
    <lineage>
        <taxon>Bacteria</taxon>
        <taxon>Bacillati</taxon>
        <taxon>Bacillota</taxon>
        <taxon>Bacilli</taxon>
        <taxon>Bacillales</taxon>
        <taxon>Anoxybacillaceae</taxon>
        <taxon>Paranoxybacillus</taxon>
    </lineage>
</organism>
<dbReference type="GO" id="GO:0000976">
    <property type="term" value="F:transcription cis-regulatory region binding"/>
    <property type="evidence" value="ECO:0007669"/>
    <property type="project" value="TreeGrafter"/>
</dbReference>
<sequence>MTYEITYNGKKLSVTPKEFALLGLFLRHPNQVFTREQLIMTLWGYDADTEDRTVDSHVRNLREKLRQAGFPIEKHLQTV</sequence>
<dbReference type="PROSITE" id="PS51755">
    <property type="entry name" value="OMPR_PHOB"/>
    <property type="match status" value="1"/>
</dbReference>
<evidence type="ECO:0000313" key="6">
    <source>
        <dbReference type="EMBL" id="MBA2870316.1"/>
    </source>
</evidence>
<dbReference type="SMART" id="SM00862">
    <property type="entry name" value="Trans_reg_C"/>
    <property type="match status" value="1"/>
</dbReference>
<evidence type="ECO:0000256" key="3">
    <source>
        <dbReference type="ARBA" id="ARBA00023163"/>
    </source>
</evidence>
<keyword evidence="1" id="KW-0805">Transcription regulation</keyword>
<dbReference type="GO" id="GO:0006355">
    <property type="term" value="P:regulation of DNA-templated transcription"/>
    <property type="evidence" value="ECO:0007669"/>
    <property type="project" value="InterPro"/>
</dbReference>
<reference evidence="6 7" key="1">
    <citation type="submission" date="2020-07" db="EMBL/GenBank/DDBJ databases">
        <title>Genomic Encyclopedia of Type Strains, Phase IV (KMG-IV): sequencing the most valuable type-strain genomes for metagenomic binning, comparative biology and taxonomic classification.</title>
        <authorList>
            <person name="Goeker M."/>
        </authorList>
    </citation>
    <scope>NUCLEOTIDE SEQUENCE [LARGE SCALE GENOMIC DNA]</scope>
    <source>
        <strain evidence="6 7">DSM 25220</strain>
    </source>
</reference>
<dbReference type="GO" id="GO:0032993">
    <property type="term" value="C:protein-DNA complex"/>
    <property type="evidence" value="ECO:0007669"/>
    <property type="project" value="TreeGrafter"/>
</dbReference>
<proteinExistence type="predicted"/>
<dbReference type="AlphaFoldDB" id="A0A7V9YXL0"/>
<keyword evidence="3" id="KW-0804">Transcription</keyword>
<evidence type="ECO:0000256" key="1">
    <source>
        <dbReference type="ARBA" id="ARBA00023015"/>
    </source>
</evidence>
<dbReference type="PANTHER" id="PTHR48111">
    <property type="entry name" value="REGULATOR OF RPOS"/>
    <property type="match status" value="1"/>
</dbReference>
<gene>
    <name evidence="6" type="ORF">HNQ85_000574</name>
</gene>
<name>A0A7V9YXL0_9BACL</name>
<dbReference type="PANTHER" id="PTHR48111:SF73">
    <property type="entry name" value="ALKALINE PHOSPHATASE SYNTHESIS TRANSCRIPTIONAL REGULATORY PROTEIN PHOP"/>
    <property type="match status" value="1"/>
</dbReference>
<evidence type="ECO:0000256" key="4">
    <source>
        <dbReference type="PROSITE-ProRule" id="PRU01091"/>
    </source>
</evidence>
<evidence type="ECO:0000259" key="5">
    <source>
        <dbReference type="PROSITE" id="PS51755"/>
    </source>
</evidence>
<dbReference type="CDD" id="cd00383">
    <property type="entry name" value="trans_reg_C"/>
    <property type="match status" value="1"/>
</dbReference>